<evidence type="ECO:0000313" key="3">
    <source>
        <dbReference type="EMBL" id="OIO07361.1"/>
    </source>
</evidence>
<dbReference type="SUPFAM" id="SSF52540">
    <property type="entry name" value="P-loop containing nucleoside triphosphate hydrolases"/>
    <property type="match status" value="1"/>
</dbReference>
<feature type="domain" description="AAA" evidence="1">
    <location>
        <begin position="19"/>
        <end position="148"/>
    </location>
</feature>
<feature type="domain" description="DUF4143" evidence="2">
    <location>
        <begin position="212"/>
        <end position="342"/>
    </location>
</feature>
<evidence type="ECO:0000259" key="1">
    <source>
        <dbReference type="Pfam" id="PF13173"/>
    </source>
</evidence>
<organism evidence="3 4">
    <name type="scientific">Candidatus Falkowbacteria bacterium CG1_02_37_44</name>
    <dbReference type="NCBI Taxonomy" id="1805146"/>
    <lineage>
        <taxon>Bacteria</taxon>
        <taxon>Candidatus Falkowiibacteriota</taxon>
    </lineage>
</organism>
<dbReference type="Gene3D" id="3.40.50.300">
    <property type="entry name" value="P-loop containing nucleotide triphosphate hydrolases"/>
    <property type="match status" value="1"/>
</dbReference>
<name>A0A1J4T7M0_9BACT</name>
<dbReference type="PANTHER" id="PTHR33295:SF18">
    <property type="entry name" value="AAA+ ATPASE DOMAIN-CONTAINING PROTEIN"/>
    <property type="match status" value="1"/>
</dbReference>
<gene>
    <name evidence="3" type="ORF">AUJ27_02630</name>
</gene>
<accession>A0A1J4T7M0</accession>
<dbReference type="InterPro" id="IPR041682">
    <property type="entry name" value="AAA_14"/>
</dbReference>
<comment type="caution">
    <text evidence="3">The sequence shown here is derived from an EMBL/GenBank/DDBJ whole genome shotgun (WGS) entry which is preliminary data.</text>
</comment>
<dbReference type="STRING" id="1805146.AUJ27_02630"/>
<dbReference type="PANTHER" id="PTHR33295">
    <property type="entry name" value="ATPASE"/>
    <property type="match status" value="1"/>
</dbReference>
<dbReference type="Pfam" id="PF13173">
    <property type="entry name" value="AAA_14"/>
    <property type="match status" value="1"/>
</dbReference>
<evidence type="ECO:0000259" key="2">
    <source>
        <dbReference type="Pfam" id="PF13635"/>
    </source>
</evidence>
<dbReference type="InterPro" id="IPR025420">
    <property type="entry name" value="DUF4143"/>
</dbReference>
<dbReference type="Proteomes" id="UP000183192">
    <property type="component" value="Unassembled WGS sequence"/>
</dbReference>
<dbReference type="AlphaFoldDB" id="A0A1J4T7M0"/>
<protein>
    <recommendedName>
        <fullName evidence="5">ATPase</fullName>
    </recommendedName>
</protein>
<dbReference type="EMBL" id="MNUU01000049">
    <property type="protein sequence ID" value="OIO07361.1"/>
    <property type="molecule type" value="Genomic_DNA"/>
</dbReference>
<evidence type="ECO:0000313" key="4">
    <source>
        <dbReference type="Proteomes" id="UP000183192"/>
    </source>
</evidence>
<reference evidence="3 4" key="1">
    <citation type="journal article" date="2016" name="Environ. Microbiol.">
        <title>Genomic resolution of a cold subsurface aquifer community provides metabolic insights for novel microbes adapted to high CO concentrations.</title>
        <authorList>
            <person name="Probst A.J."/>
            <person name="Castelle C.J."/>
            <person name="Singh A."/>
            <person name="Brown C.T."/>
            <person name="Anantharaman K."/>
            <person name="Sharon I."/>
            <person name="Hug L.A."/>
            <person name="Burstein D."/>
            <person name="Emerson J.B."/>
            <person name="Thomas B.C."/>
            <person name="Banfield J.F."/>
        </authorList>
    </citation>
    <scope>NUCLEOTIDE SEQUENCE [LARGE SCALE GENOMIC DNA]</scope>
    <source>
        <strain evidence="3">CG1_02_37_44</strain>
    </source>
</reference>
<dbReference type="Pfam" id="PF13635">
    <property type="entry name" value="DUF4143"/>
    <property type="match status" value="1"/>
</dbReference>
<evidence type="ECO:0008006" key="5">
    <source>
        <dbReference type="Google" id="ProtNLM"/>
    </source>
</evidence>
<proteinExistence type="predicted"/>
<sequence length="389" mass="45356">MIIARDLFKQIKPYISSPEAIIITGMRRVGKTTLLEYISDYIESGNKLFIDLENPLNQKLFEEKNYERIMADFESRGLKLNKRAYVFLDEIHFSKKLPSVVKYLYDHYKIKFFLTGSASYYLKNFFSESLAGRKYIFELYPLNFREFLRFKGSRLKVPAVSDKIGEATHEIFALLYEEYLRYGGFPGVVLKENISEKKKSLEAIFSSYYQLEVLQLSDYRNVSAVRDLILLLAQRTGSKLDIFKLSKELGIARETVNNYLSFLEGTYFIKLIRPFSRNKDTEIRQASKAYLADSGLLNILGKIDEGKIFENNIFQNLRLKGELNYYQRKNGSEIDFILNKAKAYEAKVSPDERDEKKLAKLCASLKIKEYKVISRNHSELDNIIYGFMV</sequence>
<dbReference type="InterPro" id="IPR027417">
    <property type="entry name" value="P-loop_NTPase"/>
</dbReference>